<feature type="compositionally biased region" description="Basic and acidic residues" evidence="1">
    <location>
        <begin position="625"/>
        <end position="659"/>
    </location>
</feature>
<keyword evidence="4" id="KW-1185">Reference proteome</keyword>
<dbReference type="SUPFAM" id="SSF52540">
    <property type="entry name" value="P-loop containing nucleoside triphosphate hydrolases"/>
    <property type="match status" value="1"/>
</dbReference>
<feature type="region of interest" description="Disordered" evidence="1">
    <location>
        <begin position="1287"/>
        <end position="1324"/>
    </location>
</feature>
<evidence type="ECO:0000256" key="1">
    <source>
        <dbReference type="SAM" id="MobiDB-lite"/>
    </source>
</evidence>
<dbReference type="InterPro" id="IPR003495">
    <property type="entry name" value="CobW/HypB/UreG_nucleotide-bd"/>
</dbReference>
<dbReference type="EMBL" id="JAEHOE010000023">
    <property type="protein sequence ID" value="KAG2495666.1"/>
    <property type="molecule type" value="Genomic_DNA"/>
</dbReference>
<dbReference type="InterPro" id="IPR012340">
    <property type="entry name" value="NA-bd_OB-fold"/>
</dbReference>
<feature type="compositionally biased region" description="Acidic residues" evidence="1">
    <location>
        <begin position="1078"/>
        <end position="1115"/>
    </location>
</feature>
<comment type="caution">
    <text evidence="3">The sequence shown here is derived from an EMBL/GenBank/DDBJ whole genome shotgun (WGS) entry which is preliminary data.</text>
</comment>
<dbReference type="InterPro" id="IPR027417">
    <property type="entry name" value="P-loop_NTPase"/>
</dbReference>
<dbReference type="Pfam" id="PF02492">
    <property type="entry name" value="cobW"/>
    <property type="match status" value="3"/>
</dbReference>
<accession>A0A835Y7L8</accession>
<dbReference type="OrthoDB" id="272672at2759"/>
<dbReference type="Proteomes" id="UP000612055">
    <property type="component" value="Unassembled WGS sequence"/>
</dbReference>
<feature type="region of interest" description="Disordered" evidence="1">
    <location>
        <begin position="450"/>
        <end position="487"/>
    </location>
</feature>
<feature type="domain" description="CobW C-terminal" evidence="2">
    <location>
        <begin position="774"/>
        <end position="1033"/>
    </location>
</feature>
<proteinExistence type="predicted"/>
<organism evidence="3 4">
    <name type="scientific">Edaphochlamys debaryana</name>
    <dbReference type="NCBI Taxonomy" id="47281"/>
    <lineage>
        <taxon>Eukaryota</taxon>
        <taxon>Viridiplantae</taxon>
        <taxon>Chlorophyta</taxon>
        <taxon>core chlorophytes</taxon>
        <taxon>Chlorophyceae</taxon>
        <taxon>CS clade</taxon>
        <taxon>Chlamydomonadales</taxon>
        <taxon>Chlamydomonadales incertae sedis</taxon>
        <taxon>Edaphochlamys</taxon>
    </lineage>
</organism>
<dbReference type="SMART" id="SM00833">
    <property type="entry name" value="CobW_C"/>
    <property type="match status" value="1"/>
</dbReference>
<feature type="region of interest" description="Disordered" evidence="1">
    <location>
        <begin position="1078"/>
        <end position="1125"/>
    </location>
</feature>
<feature type="region of interest" description="Disordered" evidence="1">
    <location>
        <begin position="326"/>
        <end position="379"/>
    </location>
</feature>
<reference evidence="3" key="1">
    <citation type="journal article" date="2020" name="bioRxiv">
        <title>Comparative genomics of Chlamydomonas.</title>
        <authorList>
            <person name="Craig R.J."/>
            <person name="Hasan A.R."/>
            <person name="Ness R.W."/>
            <person name="Keightley P.D."/>
        </authorList>
    </citation>
    <scope>NUCLEOTIDE SEQUENCE</scope>
    <source>
        <strain evidence="3">CCAP 11/70</strain>
    </source>
</reference>
<dbReference type="InterPro" id="IPR011629">
    <property type="entry name" value="CobW-like_C"/>
</dbReference>
<dbReference type="InterPro" id="IPR051927">
    <property type="entry name" value="Zn_Chap_cDPG_Synth"/>
</dbReference>
<evidence type="ECO:0000313" key="3">
    <source>
        <dbReference type="EMBL" id="KAG2495666.1"/>
    </source>
</evidence>
<feature type="compositionally biased region" description="Low complexity" evidence="1">
    <location>
        <begin position="326"/>
        <end position="339"/>
    </location>
</feature>
<feature type="compositionally biased region" description="Low complexity" evidence="1">
    <location>
        <begin position="910"/>
        <end position="920"/>
    </location>
</feature>
<feature type="region of interest" description="Disordered" evidence="1">
    <location>
        <begin position="609"/>
        <end position="677"/>
    </location>
</feature>
<sequence length="1577" mass="161528">MVRIHELSLGDSFDDLLVEVWQLEGVDPHSKPKDPVYSAIVRDPSGYCRLIYRANNSCRPSNVKRGKFYRVSGRVSSYKGRMQIQIGSSWGRVEKANGDEFVCNLPYSVATDLSAVERWYGALVVHASSAGEPSGRCRLRAFVLPPGAHHHQPNAGATGAERAAAAAAGILAAPPAPVPCTTAGYAETERGAAHRALRDVLRAAPDAIRLLPLPPALRLQPAGPGGPAGGAAAVWQVFAGVLQSSDADLKFVFGEPRGGTWVDLDELDGQTSGAGGGGRVPAEWRPTLAAVAGMIRAAAAAGLVDLHLHDAGAAAPLAAPPATEAPAAAAAAATSTSTPAPAPPPASSATASTSPTTPPATSATATTPPPPPKPRAAGGLLPVTLLSGFLGAGKTTLLRHILTHRQPGLRVAVVVNDMAELNIDAAMVAHGSLTPAAAAAPAGYTNMPHPTPAPAAGATSGAAAASGKGKGGLGGGLGQGHGRSAPPERLVEMHNGCICCTLRGDLVARLAEIAQDGRFDYCVVESTGIGEPMQVAETFEFPLDGSDPAAALALEEAAAAARAAADPSAPPPDRPARLSDVCRLDTCVTVVDASNLLDNLHSLETLRDREEHEKVHHHGGGKRTGPLERAKEARAKAAAADADHDHDHDGDCDHDHDYDHGDEEAEARPAQDEEDAELERNVADLLLDQLEFADVILLNKMDTVPPSEVPRLLALVAAINPSARLLPTTHSEVPLGEVLATGRFSLERARQGAGWLKAIREGTDLVPETAEYGISSWVWRSRRPFHPGRLHALVSRHWVLQEPDWALGEGEEEGAEEGEQGVGREGEVERSVAAAAAAAQQAAAAIAGMFGGGGAGVGGGGLAGVQAAAGAAAAAAASAAAAAAAAASAAAAAAAAASAANPSAAARSTAAQGSTSAATSAPPPPPSPAEAAAKGAARTAAFGQVLRSKGFVWLAGRDDHCGEWSSAGNLLRLGTGGPWYDVLPREAWPTDPAQVADIEKDFLPGIGDRRQELVFIGIDVGREALAAALDACLATPAEEEALKEEAKAAAAAGVAARRRPSDPFLPWPDIQDILDADGEEEGDGEEEEALEMEGIEEGNEEEEGEEEEGEEEEVGPAERWEEGQVLELSEGAPELRRLLEETRQPAVVVLWHAPWAVASREAEAALASLAARQRQIVFAVVDVTGVAGGGANEALAVGGARVVAAPASRKADARHTLRDGSKWPALSLHLPPGARGVQPDALFAGPTAVAELRAELTRRQPEFQAALAAAAAEAAAAEAAEAEAAAARRAAEPRAKPRASASASASATAAPSGGASQAQELRRGGTELRTHLQAARDSGSLLVLAWTAAPAAADSSAAADVDAKAAAAAADRLRRDLAAAVAAAAVARPVVVLVADPATSLANRALAEALKVTTAPTVQLYDDMKMTKMTKGPGAIEKLTAALAAAGPAAATASAAASASGASTSAAAAPAAADGAPGIYDPPTGKYAKPGTTKQFGPRGRGVFWPRMPCLRCGCPWWLGEDWDAECVRCGWDCEADGYDDDSNPLPPYKAKYDTYTAALKTGRTPAWRGKHVGPRA</sequence>
<name>A0A835Y7L8_9CHLO</name>
<feature type="compositionally biased region" description="Gly residues" evidence="1">
    <location>
        <begin position="468"/>
        <end position="481"/>
    </location>
</feature>
<feature type="compositionally biased region" description="Low complexity" evidence="1">
    <location>
        <begin position="1298"/>
        <end position="1312"/>
    </location>
</feature>
<feature type="compositionally biased region" description="Low complexity" evidence="1">
    <location>
        <begin position="454"/>
        <end position="467"/>
    </location>
</feature>
<evidence type="ECO:0000259" key="2">
    <source>
        <dbReference type="SMART" id="SM00833"/>
    </source>
</evidence>
<dbReference type="CDD" id="cd03112">
    <property type="entry name" value="CobW-like"/>
    <property type="match status" value="1"/>
</dbReference>
<dbReference type="PANTHER" id="PTHR43603:SF1">
    <property type="entry name" value="ZINC-REGULATED GTPASE METALLOPROTEIN ACTIVATOR 1"/>
    <property type="match status" value="1"/>
</dbReference>
<dbReference type="SUPFAM" id="SSF90002">
    <property type="entry name" value="Hypothetical protein YjiA, C-terminal domain"/>
    <property type="match status" value="1"/>
</dbReference>
<dbReference type="SUPFAM" id="SSF50249">
    <property type="entry name" value="Nucleic acid-binding proteins"/>
    <property type="match status" value="1"/>
</dbReference>
<feature type="region of interest" description="Disordered" evidence="1">
    <location>
        <begin position="910"/>
        <end position="934"/>
    </location>
</feature>
<dbReference type="Pfam" id="PF07683">
    <property type="entry name" value="CobW_C"/>
    <property type="match status" value="1"/>
</dbReference>
<dbReference type="Gene3D" id="2.40.50.140">
    <property type="entry name" value="Nucleic acid-binding proteins"/>
    <property type="match status" value="1"/>
</dbReference>
<protein>
    <recommendedName>
        <fullName evidence="2">CobW C-terminal domain-containing protein</fullName>
    </recommendedName>
</protein>
<gene>
    <name evidence="3" type="ORF">HYH03_006266</name>
</gene>
<feature type="compositionally biased region" description="Low complexity" evidence="1">
    <location>
        <begin position="347"/>
        <end position="366"/>
    </location>
</feature>
<evidence type="ECO:0000313" key="4">
    <source>
        <dbReference type="Proteomes" id="UP000612055"/>
    </source>
</evidence>
<dbReference type="PANTHER" id="PTHR43603">
    <property type="entry name" value="COBW DOMAIN-CONTAINING PROTEIN DDB_G0274527"/>
    <property type="match status" value="1"/>
</dbReference>
<dbReference type="Gene3D" id="3.40.50.300">
    <property type="entry name" value="P-loop containing nucleotide triphosphate hydrolases"/>
    <property type="match status" value="1"/>
</dbReference>